<evidence type="ECO:0000256" key="1">
    <source>
        <dbReference type="ARBA" id="ARBA00023002"/>
    </source>
</evidence>
<comment type="caution">
    <text evidence="3">The sequence shown here is derived from an EMBL/GenBank/DDBJ whole genome shotgun (WGS) entry which is preliminary data.</text>
</comment>
<dbReference type="Proteomes" id="UP001190700">
    <property type="component" value="Unassembled WGS sequence"/>
</dbReference>
<reference evidence="3 4" key="1">
    <citation type="journal article" date="2015" name="Genome Biol. Evol.">
        <title>Comparative Genomics of a Bacterivorous Green Alga Reveals Evolutionary Causalities and Consequences of Phago-Mixotrophic Mode of Nutrition.</title>
        <authorList>
            <person name="Burns J.A."/>
            <person name="Paasch A."/>
            <person name="Narechania A."/>
            <person name="Kim E."/>
        </authorList>
    </citation>
    <scope>NUCLEOTIDE SEQUENCE [LARGE SCALE GENOMIC DNA]</scope>
    <source>
        <strain evidence="3 4">PLY_AMNH</strain>
    </source>
</reference>
<sequence>MNEQLVMGTTFASQLSRINNVNAINSDVEGGAARYDPLYTEFYLTRVRPDEAEQKLANIDPKLQSCLRFGRPKLEEIFKEMHQLCKTHGDKHCAVLVCGPDAMIHDARMLCPAWSTDGVKFEFHSETFDY</sequence>
<evidence type="ECO:0000259" key="2">
    <source>
        <dbReference type="Pfam" id="PF08030"/>
    </source>
</evidence>
<feature type="domain" description="Ferric reductase NAD binding" evidence="2">
    <location>
        <begin position="65"/>
        <end position="111"/>
    </location>
</feature>
<dbReference type="InterPro" id="IPR039261">
    <property type="entry name" value="FNR_nucleotide-bd"/>
</dbReference>
<dbReference type="EMBL" id="LGRX02008695">
    <property type="protein sequence ID" value="KAK3272964.1"/>
    <property type="molecule type" value="Genomic_DNA"/>
</dbReference>
<dbReference type="AlphaFoldDB" id="A0AAE0G7L1"/>
<dbReference type="InterPro" id="IPR013121">
    <property type="entry name" value="Fe_red_NAD-bd_6"/>
</dbReference>
<proteinExistence type="predicted"/>
<gene>
    <name evidence="3" type="ORF">CYMTET_18771</name>
</gene>
<dbReference type="GO" id="GO:0016491">
    <property type="term" value="F:oxidoreductase activity"/>
    <property type="evidence" value="ECO:0007669"/>
    <property type="project" value="UniProtKB-KW"/>
</dbReference>
<accession>A0AAE0G7L1</accession>
<keyword evidence="1" id="KW-0560">Oxidoreductase</keyword>
<evidence type="ECO:0000313" key="4">
    <source>
        <dbReference type="Proteomes" id="UP001190700"/>
    </source>
</evidence>
<protein>
    <recommendedName>
        <fullName evidence="2">Ferric reductase NAD binding domain-containing protein</fullName>
    </recommendedName>
</protein>
<organism evidence="3 4">
    <name type="scientific">Cymbomonas tetramitiformis</name>
    <dbReference type="NCBI Taxonomy" id="36881"/>
    <lineage>
        <taxon>Eukaryota</taxon>
        <taxon>Viridiplantae</taxon>
        <taxon>Chlorophyta</taxon>
        <taxon>Pyramimonadophyceae</taxon>
        <taxon>Pyramimonadales</taxon>
        <taxon>Pyramimonadaceae</taxon>
        <taxon>Cymbomonas</taxon>
    </lineage>
</organism>
<keyword evidence="4" id="KW-1185">Reference proteome</keyword>
<evidence type="ECO:0000313" key="3">
    <source>
        <dbReference type="EMBL" id="KAK3272964.1"/>
    </source>
</evidence>
<dbReference type="Gene3D" id="3.40.50.80">
    <property type="entry name" value="Nucleotide-binding domain of ferredoxin-NADP reductase (FNR) module"/>
    <property type="match status" value="1"/>
</dbReference>
<name>A0AAE0G7L1_9CHLO</name>
<dbReference type="Pfam" id="PF08030">
    <property type="entry name" value="NAD_binding_6"/>
    <property type="match status" value="1"/>
</dbReference>